<keyword evidence="2" id="KW-1185">Reference proteome</keyword>
<dbReference type="Pfam" id="PF14223">
    <property type="entry name" value="Retrotran_gag_2"/>
    <property type="match status" value="1"/>
</dbReference>
<evidence type="ECO:0000313" key="2">
    <source>
        <dbReference type="Proteomes" id="UP000290288"/>
    </source>
</evidence>
<dbReference type="Proteomes" id="UP000290288">
    <property type="component" value="Unassembled WGS sequence"/>
</dbReference>
<proteinExistence type="predicted"/>
<accession>A0A4Q2D046</accession>
<dbReference type="AlphaFoldDB" id="A0A4Q2D046"/>
<evidence type="ECO:0000313" key="1">
    <source>
        <dbReference type="EMBL" id="RXW12493.1"/>
    </source>
</evidence>
<dbReference type="OrthoDB" id="3032860at2759"/>
<protein>
    <submittedName>
        <fullName evidence="1">Uncharacterized protein</fullName>
    </submittedName>
</protein>
<gene>
    <name evidence="1" type="ORF">EST38_g13360</name>
</gene>
<sequence>MEAKKLNHEERRKWVADNDSALGALKLRIKESLHIYVEDDDAAETWTTFEDKYGKTSSSQKFSWFMQLMRFQLPGTNSPHKELGQFDDLVSKLLKAGINFSEEVLSMLIIMKLLDFYRTIMPLLVSDINQAKLKLEDTKGYLITEWEIPPPPHPLPCRLPLLLM</sequence>
<dbReference type="EMBL" id="SDEE01001222">
    <property type="protein sequence ID" value="RXW12493.1"/>
    <property type="molecule type" value="Genomic_DNA"/>
</dbReference>
<reference evidence="1 2" key="1">
    <citation type="submission" date="2019-01" db="EMBL/GenBank/DDBJ databases">
        <title>Draft genome sequence of Psathyrella aberdarensis IHI B618.</title>
        <authorList>
            <person name="Buettner E."/>
            <person name="Kellner H."/>
        </authorList>
    </citation>
    <scope>NUCLEOTIDE SEQUENCE [LARGE SCALE GENOMIC DNA]</scope>
    <source>
        <strain evidence="1 2">IHI B618</strain>
    </source>
</reference>
<name>A0A4Q2D046_9AGAR</name>
<organism evidence="1 2">
    <name type="scientific">Candolleomyces aberdarensis</name>
    <dbReference type="NCBI Taxonomy" id="2316362"/>
    <lineage>
        <taxon>Eukaryota</taxon>
        <taxon>Fungi</taxon>
        <taxon>Dikarya</taxon>
        <taxon>Basidiomycota</taxon>
        <taxon>Agaricomycotina</taxon>
        <taxon>Agaricomycetes</taxon>
        <taxon>Agaricomycetidae</taxon>
        <taxon>Agaricales</taxon>
        <taxon>Agaricineae</taxon>
        <taxon>Psathyrellaceae</taxon>
        <taxon>Candolleomyces</taxon>
    </lineage>
</organism>
<comment type="caution">
    <text evidence="1">The sequence shown here is derived from an EMBL/GenBank/DDBJ whole genome shotgun (WGS) entry which is preliminary data.</text>
</comment>
<dbReference type="STRING" id="2316362.A0A4Q2D046"/>